<comment type="caution">
    <text evidence="8">The sequence shown here is derived from an EMBL/GenBank/DDBJ whole genome shotgun (WGS) entry which is preliminary data.</text>
</comment>
<dbReference type="AlphaFoldDB" id="A0A8J5QNB5"/>
<dbReference type="Pfam" id="PF00899">
    <property type="entry name" value="ThiF"/>
    <property type="match status" value="1"/>
</dbReference>
<dbReference type="GO" id="GO:0005737">
    <property type="term" value="C:cytoplasm"/>
    <property type="evidence" value="ECO:0007669"/>
    <property type="project" value="TreeGrafter"/>
</dbReference>
<dbReference type="EMBL" id="JAGSYN010000135">
    <property type="protein sequence ID" value="KAG7663555.1"/>
    <property type="molecule type" value="Genomic_DNA"/>
</dbReference>
<dbReference type="InterPro" id="IPR030667">
    <property type="entry name" value="APP-BP1"/>
</dbReference>
<comment type="function">
    <text evidence="6">Regulatory subunit of the dimeric UBA3-ULA1 E1 enzyme.</text>
</comment>
<protein>
    <recommendedName>
        <fullName evidence="3 6">NEDD8-activating enzyme E1 regulatory subunit</fullName>
    </recommendedName>
</protein>
<organism evidence="8 9">
    <name type="scientific">[Candida] subhashii</name>
    <dbReference type="NCBI Taxonomy" id="561895"/>
    <lineage>
        <taxon>Eukaryota</taxon>
        <taxon>Fungi</taxon>
        <taxon>Dikarya</taxon>
        <taxon>Ascomycota</taxon>
        <taxon>Saccharomycotina</taxon>
        <taxon>Pichiomycetes</taxon>
        <taxon>Debaryomycetaceae</taxon>
        <taxon>Spathaspora</taxon>
    </lineage>
</organism>
<evidence type="ECO:0000256" key="6">
    <source>
        <dbReference type="PIRNR" id="PIRNR039099"/>
    </source>
</evidence>
<name>A0A8J5QNB5_9ASCO</name>
<evidence type="ECO:0000313" key="9">
    <source>
        <dbReference type="Proteomes" id="UP000694255"/>
    </source>
</evidence>
<evidence type="ECO:0000256" key="1">
    <source>
        <dbReference type="ARBA" id="ARBA00005032"/>
    </source>
</evidence>
<evidence type="ECO:0000256" key="3">
    <source>
        <dbReference type="ARBA" id="ARBA00015407"/>
    </source>
</evidence>
<accession>A0A8J5QNB5</accession>
<evidence type="ECO:0000313" key="8">
    <source>
        <dbReference type="EMBL" id="KAG7663555.1"/>
    </source>
</evidence>
<keyword evidence="9" id="KW-1185">Reference proteome</keyword>
<dbReference type="GO" id="GO:0045116">
    <property type="term" value="P:protein neddylation"/>
    <property type="evidence" value="ECO:0007669"/>
    <property type="project" value="TreeGrafter"/>
</dbReference>
<dbReference type="FunFam" id="3.40.50.720:FF:000475">
    <property type="entry name" value="NEDD8-activating enzyme E1 regulatory subunit"/>
    <property type="match status" value="1"/>
</dbReference>
<proteinExistence type="inferred from homology"/>
<evidence type="ECO:0000256" key="5">
    <source>
        <dbReference type="ARBA" id="ARBA00022786"/>
    </source>
</evidence>
<evidence type="ECO:0000256" key="2">
    <source>
        <dbReference type="ARBA" id="ARBA00006868"/>
    </source>
</evidence>
<dbReference type="GeneID" id="73469742"/>
<dbReference type="PANTHER" id="PTHR10953:SF29">
    <property type="entry name" value="NEDD8-ACTIVATING ENZYME E1 REGULATORY SUBUNIT"/>
    <property type="match status" value="1"/>
</dbReference>
<dbReference type="PIRSF" id="PIRSF039099">
    <property type="entry name" value="APP-BP1"/>
    <property type="match status" value="1"/>
</dbReference>
<dbReference type="InterPro" id="IPR000594">
    <property type="entry name" value="ThiF_NAD_FAD-bd"/>
</dbReference>
<evidence type="ECO:0000259" key="7">
    <source>
        <dbReference type="Pfam" id="PF00899"/>
    </source>
</evidence>
<comment type="pathway">
    <text evidence="1 6">Protein modification; protein neddylation.</text>
</comment>
<dbReference type="Proteomes" id="UP000694255">
    <property type="component" value="Unassembled WGS sequence"/>
</dbReference>
<feature type="domain" description="THIF-type NAD/FAD binding fold" evidence="7">
    <location>
        <begin position="9"/>
        <end position="515"/>
    </location>
</feature>
<sequence>MTNDKETRYDRQLRLWASSGQSKLEDSHVCLINATPTGSETLKNLILPGIGEYTIIDNKLVTSTDLSSNFFLKKPDLNCYLSCAISNNLNELNQEVKGHAITSSIEDILINESESYWEKFNIVIISDYLPSLRKLIEILWSRQIPILIINSIGYYGSLNILTNEITVIETHDPSKLFDLRIDKPWPELQQFADSFDLDKLNDAEHSHVPYIVIFIKALDKWKSLHNGQPPLTYADKKLFKSYIESMSRNIQLETNFMEAANSYHRACQKTEIPDSINALFIKSKERGLANDTPIFWIYIAALENFVTKNNQQLPLAGSLPDMASDTKNYINLQNIYRTKALKDQKLFTEEVHGILESIGRNPTDIPNESIAVFCKNVQLLFVTIGSRKLVDTQLIEKLYQESDDSDEYNTLAIYFAILTFNIFVGQNGRNPTIEDLDSFIKIFGQNFSSRPISLSIANSFKEILAHNTRNYHNLCSLMGGVASQEVLKLTTSQYIPLDNLFVFDGIRSSSERYKIGSLN</sequence>
<reference evidence="8 9" key="1">
    <citation type="journal article" date="2021" name="DNA Res.">
        <title>Genome analysis of Candida subhashii reveals its hybrid nature and dual mitochondrial genome conformations.</title>
        <authorList>
            <person name="Mixao V."/>
            <person name="Hegedusova E."/>
            <person name="Saus E."/>
            <person name="Pryszcz L.P."/>
            <person name="Cillingova A."/>
            <person name="Nosek J."/>
            <person name="Gabaldon T."/>
        </authorList>
    </citation>
    <scope>NUCLEOTIDE SEQUENCE [LARGE SCALE GENOMIC DNA]</scope>
    <source>
        <strain evidence="8 9">CBS 10753</strain>
    </source>
</reference>
<evidence type="ECO:0000256" key="4">
    <source>
        <dbReference type="ARBA" id="ARBA00022490"/>
    </source>
</evidence>
<dbReference type="OrthoDB" id="1708823at2759"/>
<gene>
    <name evidence="8" type="ORF">J8A68_002941</name>
</gene>
<comment type="similarity">
    <text evidence="2 6">Belongs to the ubiquitin-activating E1 family. ULA1 subfamily.</text>
</comment>
<dbReference type="PANTHER" id="PTHR10953">
    <property type="entry name" value="UBIQUITIN-ACTIVATING ENZYME E1"/>
    <property type="match status" value="1"/>
</dbReference>
<dbReference type="RefSeq" id="XP_049263787.1">
    <property type="nucleotide sequence ID" value="XM_049406742.1"/>
</dbReference>
<keyword evidence="5 6" id="KW-0833">Ubl conjugation pathway</keyword>
<dbReference type="InterPro" id="IPR045886">
    <property type="entry name" value="ThiF/MoeB/HesA"/>
</dbReference>
<keyword evidence="4" id="KW-0963">Cytoplasm</keyword>
<dbReference type="GO" id="GO:0019781">
    <property type="term" value="F:NEDD8 activating enzyme activity"/>
    <property type="evidence" value="ECO:0007669"/>
    <property type="project" value="TreeGrafter"/>
</dbReference>